<dbReference type="EMBL" id="JAUUTY010000001">
    <property type="protein sequence ID" value="KAK1696548.1"/>
    <property type="molecule type" value="Genomic_DNA"/>
</dbReference>
<sequence length="538" mass="57403">MASSSSASATANLTAALGAPPTEKLTRQNHLFWKAQVLPALRGAQVMELLDGSDEAPPKTLEVEDTNNKKTTVPNSAYGVWLARDQAVLSFLVKGLDQDLLSQHRGLVLMIFAVMEAGTAMREATAMEVATVVDVTITVVTTVAMTVDNTVIAVTIVGIDVMTVEVASTGVMMDNAVMVEVAVVVMIVVHRREAVAEEELLHALLTQPAKSALRAYGVDTNWYMDTGATDHITGQLNKLHTQDNYKGHDQVHNASGTDTDTQHNSPGADPHADPATEPSLGSESSSSSAPDRTTGATSRPVSVVADTAGDRTGASSDGLGGRTPSSGARSPSLSSRGAPRSAATESSSDSDAAAVSFDPAHGSSVAAPAAAAPETHQYRTRLQQGEPNNLTEALEDTNWKHAMDEEYTALMDNKKWHLVPPSSNKNLIDCKWVYRVKKRADGTIERYKARLVAKGFKQRTYGLEASRQDALLPRNPNHGSVEHHDAHGVRNGLANYTHGLAAIINGEWSVDVTVQHLKLLATMVQVVATEGPDEFGWK</sequence>
<organism evidence="2 3">
    <name type="scientific">Lolium multiflorum</name>
    <name type="common">Italian ryegrass</name>
    <name type="synonym">Lolium perenne subsp. multiflorum</name>
    <dbReference type="NCBI Taxonomy" id="4521"/>
    <lineage>
        <taxon>Eukaryota</taxon>
        <taxon>Viridiplantae</taxon>
        <taxon>Streptophyta</taxon>
        <taxon>Embryophyta</taxon>
        <taxon>Tracheophyta</taxon>
        <taxon>Spermatophyta</taxon>
        <taxon>Magnoliopsida</taxon>
        <taxon>Liliopsida</taxon>
        <taxon>Poales</taxon>
        <taxon>Poaceae</taxon>
        <taxon>BOP clade</taxon>
        <taxon>Pooideae</taxon>
        <taxon>Poodae</taxon>
        <taxon>Poeae</taxon>
        <taxon>Poeae Chloroplast Group 2 (Poeae type)</taxon>
        <taxon>Loliodinae</taxon>
        <taxon>Loliinae</taxon>
        <taxon>Lolium</taxon>
    </lineage>
</organism>
<dbReference type="Proteomes" id="UP001231189">
    <property type="component" value="Unassembled WGS sequence"/>
</dbReference>
<accession>A0AAD8U260</accession>
<keyword evidence="3" id="KW-1185">Reference proteome</keyword>
<name>A0AAD8U260_LOLMU</name>
<feature type="compositionally biased region" description="Polar residues" evidence="1">
    <location>
        <begin position="252"/>
        <end position="265"/>
    </location>
</feature>
<comment type="caution">
    <text evidence="2">The sequence shown here is derived from an EMBL/GenBank/DDBJ whole genome shotgun (WGS) entry which is preliminary data.</text>
</comment>
<feature type="compositionally biased region" description="Low complexity" evidence="1">
    <location>
        <begin position="279"/>
        <end position="288"/>
    </location>
</feature>
<feature type="compositionally biased region" description="Low complexity" evidence="1">
    <location>
        <begin position="324"/>
        <end position="373"/>
    </location>
</feature>
<proteinExistence type="predicted"/>
<evidence type="ECO:0000313" key="2">
    <source>
        <dbReference type="EMBL" id="KAK1696548.1"/>
    </source>
</evidence>
<feature type="compositionally biased region" description="Polar residues" evidence="1">
    <location>
        <begin position="289"/>
        <end position="300"/>
    </location>
</feature>
<feature type="region of interest" description="Disordered" evidence="1">
    <location>
        <begin position="246"/>
        <end position="389"/>
    </location>
</feature>
<evidence type="ECO:0008006" key="4">
    <source>
        <dbReference type="Google" id="ProtNLM"/>
    </source>
</evidence>
<protein>
    <recommendedName>
        <fullName evidence="4">Reverse transcriptase Ty1/copia-type domain-containing protein</fullName>
    </recommendedName>
</protein>
<dbReference type="AlphaFoldDB" id="A0AAD8U260"/>
<evidence type="ECO:0000313" key="3">
    <source>
        <dbReference type="Proteomes" id="UP001231189"/>
    </source>
</evidence>
<reference evidence="2" key="1">
    <citation type="submission" date="2023-07" db="EMBL/GenBank/DDBJ databases">
        <title>A chromosome-level genome assembly of Lolium multiflorum.</title>
        <authorList>
            <person name="Chen Y."/>
            <person name="Copetti D."/>
            <person name="Kolliker R."/>
            <person name="Studer B."/>
        </authorList>
    </citation>
    <scope>NUCLEOTIDE SEQUENCE</scope>
    <source>
        <strain evidence="2">02402/16</strain>
        <tissue evidence="2">Leaf</tissue>
    </source>
</reference>
<feature type="compositionally biased region" description="Polar residues" evidence="1">
    <location>
        <begin position="380"/>
        <end position="389"/>
    </location>
</feature>
<gene>
    <name evidence="2" type="ORF">QYE76_013245</name>
</gene>
<evidence type="ECO:0000256" key="1">
    <source>
        <dbReference type="SAM" id="MobiDB-lite"/>
    </source>
</evidence>